<dbReference type="KEGG" id="hprf:HLPR_19510"/>
<gene>
    <name evidence="3" type="ORF">HLPR_19510</name>
</gene>
<dbReference type="Gene3D" id="3.30.450.370">
    <property type="match status" value="1"/>
</dbReference>
<evidence type="ECO:0000313" key="3">
    <source>
        <dbReference type="EMBL" id="BEP29620.1"/>
    </source>
</evidence>
<comment type="similarity">
    <text evidence="1">Belongs to the GSP E family.</text>
</comment>
<protein>
    <recommendedName>
        <fullName evidence="2">Bacterial type II secretion system protein E domain-containing protein</fullName>
    </recommendedName>
</protein>
<evidence type="ECO:0000313" key="4">
    <source>
        <dbReference type="Proteomes" id="UP001321786"/>
    </source>
</evidence>
<dbReference type="GO" id="GO:0016887">
    <property type="term" value="F:ATP hydrolysis activity"/>
    <property type="evidence" value="ECO:0007669"/>
    <property type="project" value="InterPro"/>
</dbReference>
<name>A0AAU9ET46_9FIRM</name>
<dbReference type="PANTHER" id="PTHR30486:SF6">
    <property type="entry name" value="TYPE IV PILUS RETRACTATION ATPASE PILT"/>
    <property type="match status" value="1"/>
</dbReference>
<keyword evidence="4" id="KW-1185">Reference proteome</keyword>
<feature type="domain" description="Bacterial type II secretion system protein E" evidence="2">
    <location>
        <begin position="6"/>
        <end position="258"/>
    </location>
</feature>
<dbReference type="InterPro" id="IPR027417">
    <property type="entry name" value="P-loop_NTPase"/>
</dbReference>
<accession>A0AAU9ET46</accession>
<dbReference type="Proteomes" id="UP001321786">
    <property type="component" value="Chromosome"/>
</dbReference>
<sequence>MINSFDEIYIEKNGIIVKVENSFLNKEKLMDLIYRIVSEVNRQVNTTSPIVDARLSDGSRVNVVLDPISIKGPSVTIRKFKKKCYSLEELKLKNAFNEKILKFLIHIIKHNFNIFISGGTSSGKTTLLNALSNHINHNERIITIEDSAELKFWEHDNVISLETRNSNFSKNSEITIADLIKASLRMRPDRIIVGEVRSFEAIDMIQAMNTGHDGSLSTGHGNSNIDMLYRLETMILSNAKYPIEAVRNQITSGIDILINIKRYKDSVRRISAIDLIESSSVNGYKLRNLFSTIYDVQNCEYKIIESGEAYEEILKKFYR</sequence>
<dbReference type="SUPFAM" id="SSF52540">
    <property type="entry name" value="P-loop containing nucleoside triphosphate hydrolases"/>
    <property type="match status" value="1"/>
</dbReference>
<dbReference type="EMBL" id="AP028654">
    <property type="protein sequence ID" value="BEP29620.1"/>
    <property type="molecule type" value="Genomic_DNA"/>
</dbReference>
<dbReference type="PANTHER" id="PTHR30486">
    <property type="entry name" value="TWITCHING MOTILITY PROTEIN PILT"/>
    <property type="match status" value="1"/>
</dbReference>
<organism evidence="3 4">
    <name type="scientific">Helicovermis profundi</name>
    <dbReference type="NCBI Taxonomy" id="3065157"/>
    <lineage>
        <taxon>Bacteria</taxon>
        <taxon>Bacillati</taxon>
        <taxon>Bacillota</taxon>
        <taxon>Clostridia</taxon>
        <taxon>Helicovermis</taxon>
    </lineage>
</organism>
<dbReference type="Gene3D" id="3.40.50.300">
    <property type="entry name" value="P-loop containing nucleotide triphosphate hydrolases"/>
    <property type="match status" value="1"/>
</dbReference>
<evidence type="ECO:0000256" key="1">
    <source>
        <dbReference type="ARBA" id="ARBA00006611"/>
    </source>
</evidence>
<reference evidence="3 4" key="1">
    <citation type="submission" date="2023-08" db="EMBL/GenBank/DDBJ databases">
        <title>Helicovermis profunda gen. nov., sp. nov., a novel mesophilic, fermentative bacterium within the Bacillota from a deep-sea hydrothermal vent chimney.</title>
        <authorList>
            <person name="Miyazaki U."/>
            <person name="Mizutani D."/>
            <person name="Hashimoto Y."/>
            <person name="Tame A."/>
            <person name="Sawayama S."/>
            <person name="Miyazaki J."/>
            <person name="Takai K."/>
            <person name="Nakagawa S."/>
        </authorList>
    </citation>
    <scope>NUCLEOTIDE SEQUENCE [LARGE SCALE GENOMIC DNA]</scope>
    <source>
        <strain evidence="3 4">S502</strain>
    </source>
</reference>
<dbReference type="InterPro" id="IPR050921">
    <property type="entry name" value="T4SS_GSP_E_ATPase"/>
</dbReference>
<evidence type="ECO:0000259" key="2">
    <source>
        <dbReference type="Pfam" id="PF00437"/>
    </source>
</evidence>
<dbReference type="AlphaFoldDB" id="A0AAU9ET46"/>
<dbReference type="CDD" id="cd01130">
    <property type="entry name" value="VirB11-like_ATPase"/>
    <property type="match status" value="1"/>
</dbReference>
<proteinExistence type="inferred from homology"/>
<dbReference type="Pfam" id="PF00437">
    <property type="entry name" value="T2SSE"/>
    <property type="match status" value="1"/>
</dbReference>
<dbReference type="InterPro" id="IPR001482">
    <property type="entry name" value="T2SS/T4SS_dom"/>
</dbReference>